<dbReference type="PANTHER" id="PTHR31084">
    <property type="entry name" value="ALPHA-L-FUCOSIDASE 2"/>
    <property type="match status" value="1"/>
</dbReference>
<dbReference type="RefSeq" id="WP_222581689.1">
    <property type="nucleotide sequence ID" value="NZ_JAHVHU010000024.1"/>
</dbReference>
<evidence type="ECO:0000259" key="3">
    <source>
        <dbReference type="Pfam" id="PF22124"/>
    </source>
</evidence>
<dbReference type="Pfam" id="PF22124">
    <property type="entry name" value="Glyco_hydro_95_cat"/>
    <property type="match status" value="1"/>
</dbReference>
<sequence length="863" mass="97996">MKAFNFLILFFFFGNSLVSQENLLRLHYDEPAETWTEALPIGNGYMGAMIFGDPDEERIQLNETTLYSGDPHTNYTGINVRKKYPEVMVLLSDGKYAEAQSMIQNNWLGRAQECYQPMSDLWIDMDPHGPITDYERSLDISRAVATVRYKVGETEYSREVFASYPDRVIVIRMEASGPGTLDGKVSLSTPHTPTMKVSSQEDDLVLDGQAPGFVLRRPLETVEKLVDQRKYPEIYNMDGTRKTFAKQVLYGKETTGLGMYFQTRIRYENSGGDVKIENGKIIVDGVNALTLFVTAATSYTNFQESPALHPDLPEKRTLEQLGQCSLYSYDELFTRHVADYKQLFDRVQISLDQPTDQSQLTTDQRILKYAEGGDEDLVTLFFQYGRYLMIAGSREGGQPLNLQGIWNEKVIPPWASAYTMNINLEMNYWPAEVTNLSECVEPLFKAVKELSVNGKEAAWRIFGNQGWMGNHNMSIWRQADPVDSCPCSFWPMVAGWLTSHFWEHYLYTTDKYFLKEEVFPLLKGAVLFYKDWLVPNDLGYLVTPVGHSPEQGFKYGNGNTSTHSPGPTMDMAIIRESFTRYLEALDILDIDDHYASEVRQKLKKLLPYQIGAFGQLQEWQFDFEDQDIHHRHISHLYPFHPGNQITPVSEPELTKSVLRVLERRGDQATGWSMGWKVNMWARLYNGNKSLEILSKLIHLVKENDNRFNGSGSYPNMFDAHPPFQIDGNFGATAGIAEMLLQSHDGYVHLLPALPDAWTEGSVSGLRARGGFEVGVSWENGTLESASIQCDRGGTLPIKSPVPLNITGGNFLVQSTENSYLQPMHAGNHLNHSTVDLPEFHPKEMYTYYINTKVGDILYLASRK</sequence>
<dbReference type="Pfam" id="PF21307">
    <property type="entry name" value="Glyco_hydro_95_C"/>
    <property type="match status" value="1"/>
</dbReference>
<proteinExistence type="predicted"/>
<dbReference type="SUPFAM" id="SSF48208">
    <property type="entry name" value="Six-hairpin glycosidases"/>
    <property type="match status" value="1"/>
</dbReference>
<dbReference type="InterPro" id="IPR013780">
    <property type="entry name" value="Glyco_hydro_b"/>
</dbReference>
<dbReference type="InterPro" id="IPR008928">
    <property type="entry name" value="6-hairpin_glycosidase_sf"/>
</dbReference>
<reference evidence="4" key="1">
    <citation type="submission" date="2021-06" db="EMBL/GenBank/DDBJ databases">
        <title>44 bacteria genomes isolated from Dapeng, Shenzhen.</title>
        <authorList>
            <person name="Zheng W."/>
            <person name="Yu S."/>
            <person name="Huang Y."/>
        </authorList>
    </citation>
    <scope>NUCLEOTIDE SEQUENCE</scope>
    <source>
        <strain evidence="4">DP5N28-2</strain>
    </source>
</reference>
<dbReference type="InterPro" id="IPR016518">
    <property type="entry name" value="Alpha-L-fucosidase"/>
</dbReference>
<dbReference type="Proteomes" id="UP000753961">
    <property type="component" value="Unassembled WGS sequence"/>
</dbReference>
<comment type="caution">
    <text evidence="4">The sequence shown here is derived from an EMBL/GenBank/DDBJ whole genome shotgun (WGS) entry which is preliminary data.</text>
</comment>
<dbReference type="AlphaFoldDB" id="A0A953HRX4"/>
<keyword evidence="5" id="KW-1185">Reference proteome</keyword>
<evidence type="ECO:0000313" key="5">
    <source>
        <dbReference type="Proteomes" id="UP000753961"/>
    </source>
</evidence>
<dbReference type="PANTHER" id="PTHR31084:SF0">
    <property type="entry name" value="ALPHA-L-FUCOSIDASE 2"/>
    <property type="match status" value="1"/>
</dbReference>
<dbReference type="Gene3D" id="2.60.40.1180">
    <property type="entry name" value="Golgi alpha-mannosidase II"/>
    <property type="match status" value="1"/>
</dbReference>
<protein>
    <submittedName>
        <fullName evidence="4">Glycoside hydrolase family 95 protein</fullName>
    </submittedName>
</protein>
<dbReference type="Pfam" id="PF14498">
    <property type="entry name" value="Glyco_hyd_65N_2"/>
    <property type="match status" value="1"/>
</dbReference>
<gene>
    <name evidence="4" type="ORF">KUV50_18445</name>
</gene>
<dbReference type="InterPro" id="IPR054363">
    <property type="entry name" value="GH95_cat"/>
</dbReference>
<dbReference type="GO" id="GO:0004560">
    <property type="term" value="F:alpha-L-fucosidase activity"/>
    <property type="evidence" value="ECO:0007669"/>
    <property type="project" value="InterPro"/>
</dbReference>
<dbReference type="InterPro" id="IPR027414">
    <property type="entry name" value="GH95_N_dom"/>
</dbReference>
<feature type="domain" description="Glycosyl hydrolase family 95 N-terminal" evidence="1">
    <location>
        <begin position="26"/>
        <end position="301"/>
    </location>
</feature>
<name>A0A953HRX4_9BACT</name>
<organism evidence="4 5">
    <name type="scientific">Membranihabitans marinus</name>
    <dbReference type="NCBI Taxonomy" id="1227546"/>
    <lineage>
        <taxon>Bacteria</taxon>
        <taxon>Pseudomonadati</taxon>
        <taxon>Bacteroidota</taxon>
        <taxon>Saprospiria</taxon>
        <taxon>Saprospirales</taxon>
        <taxon>Saprospiraceae</taxon>
        <taxon>Membranihabitans</taxon>
    </lineage>
</organism>
<dbReference type="GO" id="GO:0005975">
    <property type="term" value="P:carbohydrate metabolic process"/>
    <property type="evidence" value="ECO:0007669"/>
    <property type="project" value="InterPro"/>
</dbReference>
<dbReference type="PIRSF" id="PIRSF007663">
    <property type="entry name" value="UCP007663"/>
    <property type="match status" value="1"/>
</dbReference>
<accession>A0A953HRX4</accession>
<dbReference type="EMBL" id="JAHVHU010000024">
    <property type="protein sequence ID" value="MBY5960139.1"/>
    <property type="molecule type" value="Genomic_DNA"/>
</dbReference>
<dbReference type="Gene3D" id="2.70.98.50">
    <property type="entry name" value="putative glycoside hydrolase family protein from bacillus halodurans"/>
    <property type="match status" value="1"/>
</dbReference>
<dbReference type="InterPro" id="IPR049053">
    <property type="entry name" value="AFCA-like_C"/>
</dbReference>
<evidence type="ECO:0000259" key="1">
    <source>
        <dbReference type="Pfam" id="PF14498"/>
    </source>
</evidence>
<feature type="domain" description="Alpha fucosidase A-like C-terminal" evidence="2">
    <location>
        <begin position="741"/>
        <end position="815"/>
    </location>
</feature>
<feature type="domain" description="Glycosyl hydrolase family 95 catalytic" evidence="3">
    <location>
        <begin position="328"/>
        <end position="739"/>
    </location>
</feature>
<evidence type="ECO:0000259" key="2">
    <source>
        <dbReference type="Pfam" id="PF21307"/>
    </source>
</evidence>
<keyword evidence="4" id="KW-0378">Hydrolase</keyword>
<evidence type="ECO:0000313" key="4">
    <source>
        <dbReference type="EMBL" id="MBY5960139.1"/>
    </source>
</evidence>